<dbReference type="Pfam" id="PF12706">
    <property type="entry name" value="Lactamase_B_2"/>
    <property type="match status" value="1"/>
</dbReference>
<dbReference type="InterPro" id="IPR001279">
    <property type="entry name" value="Metallo-B-lactamas"/>
</dbReference>
<keyword evidence="7 8" id="KW-0862">Zinc</keyword>
<feature type="domain" description="Metallo-beta-lactamase" evidence="10">
    <location>
        <begin position="214"/>
        <end position="273"/>
    </location>
</feature>
<protein>
    <recommendedName>
        <fullName evidence="8">Ribonuclease Z</fullName>
        <shortName evidence="8">RNase Z</shortName>
        <ecNumber evidence="8">3.1.26.11</ecNumber>
    </recommendedName>
    <alternativeName>
        <fullName evidence="8">tRNA 3 endonuclease</fullName>
    </alternativeName>
    <alternativeName>
        <fullName evidence="8">tRNase Z</fullName>
    </alternativeName>
</protein>
<dbReference type="InterPro" id="IPR013471">
    <property type="entry name" value="RNase_Z/BN"/>
</dbReference>
<dbReference type="GO" id="GO:0008270">
    <property type="term" value="F:zinc ion binding"/>
    <property type="evidence" value="ECO:0007669"/>
    <property type="project" value="UniProtKB-UniRule"/>
</dbReference>
<feature type="active site" description="Proton acceptor" evidence="8">
    <location>
        <position position="67"/>
    </location>
</feature>
<dbReference type="Pfam" id="PF00753">
    <property type="entry name" value="Lactamase_B"/>
    <property type="match status" value="1"/>
</dbReference>
<accession>A0A3N1HN60</accession>
<comment type="similarity">
    <text evidence="8">Belongs to the RNase Z family.</text>
</comment>
<organism evidence="11 12">
    <name type="scientific">Pseudokineococcus lusitanus</name>
    <dbReference type="NCBI Taxonomy" id="763993"/>
    <lineage>
        <taxon>Bacteria</taxon>
        <taxon>Bacillati</taxon>
        <taxon>Actinomycetota</taxon>
        <taxon>Actinomycetes</taxon>
        <taxon>Kineosporiales</taxon>
        <taxon>Kineosporiaceae</taxon>
        <taxon>Pseudokineococcus</taxon>
    </lineage>
</organism>
<gene>
    <name evidence="8" type="primary">rnz</name>
    <name evidence="11" type="ORF">EDC03_1492</name>
</gene>
<feature type="binding site" evidence="8">
    <location>
        <position position="63"/>
    </location>
    <ligand>
        <name>Zn(2+)</name>
        <dbReference type="ChEBI" id="CHEBI:29105"/>
        <label>1</label>
        <note>catalytic</note>
    </ligand>
</feature>
<dbReference type="GO" id="GO:0042781">
    <property type="term" value="F:3'-tRNA processing endoribonuclease activity"/>
    <property type="evidence" value="ECO:0007669"/>
    <property type="project" value="UniProtKB-UniRule"/>
</dbReference>
<feature type="binding site" evidence="8">
    <location>
        <position position="147"/>
    </location>
    <ligand>
        <name>Zn(2+)</name>
        <dbReference type="ChEBI" id="CHEBI:29105"/>
        <label>1</label>
        <note>catalytic</note>
    </ligand>
</feature>
<comment type="function">
    <text evidence="8">Zinc phosphodiesterase, which displays some tRNA 3'-processing endonuclease activity. Probably involved in tRNA maturation, by removing a 3'-trailer from precursor tRNA.</text>
</comment>
<evidence type="ECO:0000256" key="3">
    <source>
        <dbReference type="ARBA" id="ARBA00022722"/>
    </source>
</evidence>
<keyword evidence="4 8" id="KW-0479">Metal-binding</keyword>
<comment type="caution">
    <text evidence="11">The sequence shown here is derived from an EMBL/GenBank/DDBJ whole genome shotgun (WGS) entry which is preliminary data.</text>
</comment>
<evidence type="ECO:0000313" key="11">
    <source>
        <dbReference type="EMBL" id="ROP43896.1"/>
    </source>
</evidence>
<evidence type="ECO:0000256" key="6">
    <source>
        <dbReference type="ARBA" id="ARBA00022801"/>
    </source>
</evidence>
<sequence length="309" mass="32221">MPARELVVLGTSSAVPTRTRNHSGHVLRWDGEGLLVDPGEGTQRQMLLAGVPGSAVDVIALTHEHGDHVLGLPGVLQRRAVDGLTTPVPLVFPAPAAPLVEHLVGASAHAGALAVPCSVAADGPVTGPDGAPLRVGGAVLHAVALDHRVPACAYRLVEPDGRRMLPERLAARGVAGPDVGRLLAEGTLRTVDGEVRLEDVSAPRPGQVAAVVEDTRWCDGALRAAEGADLLLCEATFADAEEALAGTYGHLTARQAGRLAREAGARRLVLTHYSSRYPSTDGLLAQAREEHDDVVAAADLERHAVPPRR</sequence>
<dbReference type="EC" id="3.1.26.11" evidence="8"/>
<dbReference type="EMBL" id="RJKN01000003">
    <property type="protein sequence ID" value="ROP43896.1"/>
    <property type="molecule type" value="Genomic_DNA"/>
</dbReference>
<dbReference type="InParanoid" id="A0A3N1HN60"/>
<dbReference type="InterPro" id="IPR036866">
    <property type="entry name" value="RibonucZ/Hydroxyglut_hydro"/>
</dbReference>
<comment type="cofactor">
    <cofactor evidence="8">
        <name>Zn(2+)</name>
        <dbReference type="ChEBI" id="CHEBI:29105"/>
    </cofactor>
    <text evidence="8">Binds 2 Zn(2+) ions.</text>
</comment>
<feature type="domain" description="Metallo-beta-lactamase" evidence="9">
    <location>
        <begin position="27"/>
        <end position="88"/>
    </location>
</feature>
<evidence type="ECO:0000313" key="12">
    <source>
        <dbReference type="Proteomes" id="UP000276232"/>
    </source>
</evidence>
<evidence type="ECO:0000259" key="9">
    <source>
        <dbReference type="Pfam" id="PF00753"/>
    </source>
</evidence>
<feature type="binding site" evidence="8">
    <location>
        <position position="214"/>
    </location>
    <ligand>
        <name>Zn(2+)</name>
        <dbReference type="ChEBI" id="CHEBI:29105"/>
        <label>2</label>
        <note>catalytic</note>
    </ligand>
</feature>
<keyword evidence="12" id="KW-1185">Reference proteome</keyword>
<dbReference type="Proteomes" id="UP000276232">
    <property type="component" value="Unassembled WGS sequence"/>
</dbReference>
<keyword evidence="3 8" id="KW-0540">Nuclease</keyword>
<comment type="subunit">
    <text evidence="1 8">Homodimer.</text>
</comment>
<feature type="binding site" evidence="8">
    <location>
        <position position="214"/>
    </location>
    <ligand>
        <name>Zn(2+)</name>
        <dbReference type="ChEBI" id="CHEBI:29105"/>
        <label>1</label>
        <note>catalytic</note>
    </ligand>
</feature>
<dbReference type="PANTHER" id="PTHR46018">
    <property type="entry name" value="ZINC PHOSPHODIESTERASE ELAC PROTEIN 1"/>
    <property type="match status" value="1"/>
</dbReference>
<dbReference type="OrthoDB" id="9800940at2"/>
<comment type="catalytic activity">
    <reaction evidence="8">
        <text>Endonucleolytic cleavage of RNA, removing extra 3' nucleotides from tRNA precursor, generating 3' termini of tRNAs. A 3'-hydroxy group is left at the tRNA terminus and a 5'-phosphoryl group is left at the trailer molecule.</text>
        <dbReference type="EC" id="3.1.26.11"/>
    </reaction>
</comment>
<dbReference type="RefSeq" id="WP_123379563.1">
    <property type="nucleotide sequence ID" value="NZ_RJKN01000003.1"/>
</dbReference>
<dbReference type="Gene3D" id="3.60.15.10">
    <property type="entry name" value="Ribonuclease Z/Hydroxyacylglutathione hydrolase-like"/>
    <property type="match status" value="1"/>
</dbReference>
<evidence type="ECO:0000256" key="8">
    <source>
        <dbReference type="HAMAP-Rule" id="MF_01818"/>
    </source>
</evidence>
<keyword evidence="6 8" id="KW-0378">Hydrolase</keyword>
<evidence type="ECO:0000256" key="1">
    <source>
        <dbReference type="ARBA" id="ARBA00011738"/>
    </source>
</evidence>
<keyword evidence="2 8" id="KW-0819">tRNA processing</keyword>
<evidence type="ECO:0000256" key="4">
    <source>
        <dbReference type="ARBA" id="ARBA00022723"/>
    </source>
</evidence>
<name>A0A3N1HN60_9ACTN</name>
<evidence type="ECO:0000259" key="10">
    <source>
        <dbReference type="Pfam" id="PF12706"/>
    </source>
</evidence>
<dbReference type="AlphaFoldDB" id="A0A3N1HN60"/>
<evidence type="ECO:0000256" key="2">
    <source>
        <dbReference type="ARBA" id="ARBA00022694"/>
    </source>
</evidence>
<feature type="binding site" evidence="8">
    <location>
        <position position="272"/>
    </location>
    <ligand>
        <name>Zn(2+)</name>
        <dbReference type="ChEBI" id="CHEBI:29105"/>
        <label>2</label>
        <note>catalytic</note>
    </ligand>
</feature>
<evidence type="ECO:0000256" key="5">
    <source>
        <dbReference type="ARBA" id="ARBA00022759"/>
    </source>
</evidence>
<dbReference type="CDD" id="cd07717">
    <property type="entry name" value="RNaseZ_ZiPD-like_MBL-fold"/>
    <property type="match status" value="1"/>
</dbReference>
<proteinExistence type="inferred from homology"/>
<keyword evidence="5 8" id="KW-0255">Endonuclease</keyword>
<feature type="binding site" evidence="8">
    <location>
        <position position="67"/>
    </location>
    <ligand>
        <name>Zn(2+)</name>
        <dbReference type="ChEBI" id="CHEBI:29105"/>
        <label>2</label>
        <note>catalytic</note>
    </ligand>
</feature>
<dbReference type="HAMAP" id="MF_01818">
    <property type="entry name" value="RNase_Z_BN"/>
    <property type="match status" value="1"/>
</dbReference>
<dbReference type="PANTHER" id="PTHR46018:SF2">
    <property type="entry name" value="ZINC PHOSPHODIESTERASE ELAC PROTEIN 1"/>
    <property type="match status" value="1"/>
</dbReference>
<feature type="binding site" evidence="8">
    <location>
        <position position="68"/>
    </location>
    <ligand>
        <name>Zn(2+)</name>
        <dbReference type="ChEBI" id="CHEBI:29105"/>
        <label>2</label>
        <note>catalytic</note>
    </ligand>
</feature>
<evidence type="ECO:0000256" key="7">
    <source>
        <dbReference type="ARBA" id="ARBA00022833"/>
    </source>
</evidence>
<dbReference type="SUPFAM" id="SSF56281">
    <property type="entry name" value="Metallo-hydrolase/oxidoreductase"/>
    <property type="match status" value="1"/>
</dbReference>
<reference evidence="11 12" key="1">
    <citation type="journal article" date="2015" name="Stand. Genomic Sci.">
        <title>Genomic Encyclopedia of Bacterial and Archaeal Type Strains, Phase III: the genomes of soil and plant-associated and newly described type strains.</title>
        <authorList>
            <person name="Whitman W.B."/>
            <person name="Woyke T."/>
            <person name="Klenk H.P."/>
            <person name="Zhou Y."/>
            <person name="Lilburn T.G."/>
            <person name="Beck B.J."/>
            <person name="De Vos P."/>
            <person name="Vandamme P."/>
            <person name="Eisen J.A."/>
            <person name="Garrity G."/>
            <person name="Hugenholtz P."/>
            <person name="Kyrpides N.C."/>
        </authorList>
    </citation>
    <scope>NUCLEOTIDE SEQUENCE [LARGE SCALE GENOMIC DNA]</scope>
    <source>
        <strain evidence="11 12">CECT 7306</strain>
    </source>
</reference>
<feature type="binding site" evidence="8">
    <location>
        <position position="65"/>
    </location>
    <ligand>
        <name>Zn(2+)</name>
        <dbReference type="ChEBI" id="CHEBI:29105"/>
        <label>1</label>
        <note>catalytic</note>
    </ligand>
</feature>